<dbReference type="EMBL" id="UZAK01047929">
    <property type="protein sequence ID" value="VDP77168.1"/>
    <property type="molecule type" value="Genomic_DNA"/>
</dbReference>
<dbReference type="WBParaSite" id="SCUD_0002196001-mRNA-1">
    <property type="protein sequence ID" value="SCUD_0002196001-mRNA-1"/>
    <property type="gene ID" value="SCUD_0002196001"/>
</dbReference>
<reference evidence="3" key="1">
    <citation type="submission" date="2016-06" db="UniProtKB">
        <authorList>
            <consortium name="WormBaseParasite"/>
        </authorList>
    </citation>
    <scope>IDENTIFICATION</scope>
</reference>
<accession>A0A183L3P9</accession>
<proteinExistence type="predicted"/>
<name>A0A183L3P9_9TREM</name>
<dbReference type="Proteomes" id="UP000279833">
    <property type="component" value="Unassembled WGS sequence"/>
</dbReference>
<protein>
    <submittedName>
        <fullName evidence="1 3">Uncharacterized protein</fullName>
    </submittedName>
</protein>
<evidence type="ECO:0000313" key="2">
    <source>
        <dbReference type="Proteomes" id="UP000279833"/>
    </source>
</evidence>
<dbReference type="AlphaFoldDB" id="A0A183L3P9"/>
<evidence type="ECO:0000313" key="3">
    <source>
        <dbReference type="WBParaSite" id="SCUD_0002196001-mRNA-1"/>
    </source>
</evidence>
<gene>
    <name evidence="1" type="ORF">SCUD_LOCUS21957</name>
</gene>
<evidence type="ECO:0000313" key="1">
    <source>
        <dbReference type="EMBL" id="VDP77168.1"/>
    </source>
</evidence>
<reference evidence="1 2" key="2">
    <citation type="submission" date="2018-11" db="EMBL/GenBank/DDBJ databases">
        <authorList>
            <consortium name="Pathogen Informatics"/>
        </authorList>
    </citation>
    <scope>NUCLEOTIDE SEQUENCE [LARGE SCALE GENOMIC DNA]</scope>
    <source>
        <strain evidence="1">Dakar</strain>
        <strain evidence="2">Dakar, Senegal</strain>
    </source>
</reference>
<sequence>MILKYNTENTNPITLDGETLEDIESSTYLGNIIDEQGGSDAYVKVSIGKARATFLQLNNIWNSKQMSVNQYQSHNLQYERQHRQFHCTVLKLPELSQPPSRRYSIYKWLSTEDTQHPLAGYHQ</sequence>
<organism evidence="3">
    <name type="scientific">Schistosoma curassoni</name>
    <dbReference type="NCBI Taxonomy" id="6186"/>
    <lineage>
        <taxon>Eukaryota</taxon>
        <taxon>Metazoa</taxon>
        <taxon>Spiralia</taxon>
        <taxon>Lophotrochozoa</taxon>
        <taxon>Platyhelminthes</taxon>
        <taxon>Trematoda</taxon>
        <taxon>Digenea</taxon>
        <taxon>Strigeidida</taxon>
        <taxon>Schistosomatoidea</taxon>
        <taxon>Schistosomatidae</taxon>
        <taxon>Schistosoma</taxon>
    </lineage>
</organism>
<keyword evidence="2" id="KW-1185">Reference proteome</keyword>